<comment type="caution">
    <text evidence="2">The sequence shown here is derived from an EMBL/GenBank/DDBJ whole genome shotgun (WGS) entry which is preliminary data.</text>
</comment>
<dbReference type="EMBL" id="JACSQO010000003">
    <property type="protein sequence ID" value="MBD7944149.1"/>
    <property type="molecule type" value="Genomic_DNA"/>
</dbReference>
<reference evidence="2 3" key="1">
    <citation type="submission" date="2020-08" db="EMBL/GenBank/DDBJ databases">
        <title>A Genomic Blueprint of the Chicken Gut Microbiome.</title>
        <authorList>
            <person name="Gilroy R."/>
            <person name="Ravi A."/>
            <person name="Getino M."/>
            <person name="Pursley I."/>
            <person name="Horton D.L."/>
            <person name="Alikhan N.-F."/>
            <person name="Baker D."/>
            <person name="Gharbi K."/>
            <person name="Hall N."/>
            <person name="Watson M."/>
            <person name="Adriaenssens E.M."/>
            <person name="Foster-Nyarko E."/>
            <person name="Jarju S."/>
            <person name="Secka A."/>
            <person name="Antonio M."/>
            <person name="Oren A."/>
            <person name="Chaudhuri R."/>
            <person name="La Ragione R.M."/>
            <person name="Hildebrand F."/>
            <person name="Pallen M.J."/>
        </authorList>
    </citation>
    <scope>NUCLEOTIDE SEQUENCE [LARGE SCALE GENOMIC DNA]</scope>
    <source>
        <strain evidence="2 3">Sa2BUA9</strain>
    </source>
</reference>
<feature type="compositionally biased region" description="Basic and acidic residues" evidence="1">
    <location>
        <begin position="37"/>
        <end position="47"/>
    </location>
</feature>
<organism evidence="2 3">
    <name type="scientific">Psychrobacillus faecigallinarum</name>
    <dbReference type="NCBI Taxonomy" id="2762235"/>
    <lineage>
        <taxon>Bacteria</taxon>
        <taxon>Bacillati</taxon>
        <taxon>Bacillota</taxon>
        <taxon>Bacilli</taxon>
        <taxon>Bacillales</taxon>
        <taxon>Bacillaceae</taxon>
        <taxon>Psychrobacillus</taxon>
    </lineage>
</organism>
<protein>
    <submittedName>
        <fullName evidence="2">Uncharacterized protein</fullName>
    </submittedName>
</protein>
<gene>
    <name evidence="2" type="ORF">H9650_08460</name>
</gene>
<proteinExistence type="predicted"/>
<feature type="region of interest" description="Disordered" evidence="1">
    <location>
        <begin position="1"/>
        <end position="62"/>
    </location>
</feature>
<accession>A0ABR8R8L9</accession>
<sequence>MPGRILDNPDLLDTEKESIFDRDEEMKNVDPIPMEELNQKVKDEKNHSKTKNTSATDKRYPG</sequence>
<evidence type="ECO:0000256" key="1">
    <source>
        <dbReference type="SAM" id="MobiDB-lite"/>
    </source>
</evidence>
<evidence type="ECO:0000313" key="3">
    <source>
        <dbReference type="Proteomes" id="UP000640786"/>
    </source>
</evidence>
<dbReference type="Proteomes" id="UP000640786">
    <property type="component" value="Unassembled WGS sequence"/>
</dbReference>
<name>A0ABR8R8L9_9BACI</name>
<evidence type="ECO:0000313" key="2">
    <source>
        <dbReference type="EMBL" id="MBD7944149.1"/>
    </source>
</evidence>
<keyword evidence="3" id="KW-1185">Reference proteome</keyword>
<feature type="compositionally biased region" description="Basic and acidic residues" evidence="1">
    <location>
        <begin position="13"/>
        <end position="28"/>
    </location>
</feature>